<dbReference type="Proteomes" id="UP000266673">
    <property type="component" value="Unassembled WGS sequence"/>
</dbReference>
<keyword evidence="1" id="KW-0472">Membrane</keyword>
<keyword evidence="1" id="KW-0812">Transmembrane</keyword>
<evidence type="ECO:0000256" key="2">
    <source>
        <dbReference type="SAM" id="SignalP"/>
    </source>
</evidence>
<feature type="transmembrane region" description="Helical" evidence="1">
    <location>
        <begin position="46"/>
        <end position="73"/>
    </location>
</feature>
<evidence type="ECO:0000256" key="1">
    <source>
        <dbReference type="SAM" id="Phobius"/>
    </source>
</evidence>
<reference evidence="3 4" key="1">
    <citation type="submission" date="2018-06" db="EMBL/GenBank/DDBJ databases">
        <title>Comparative genomics reveals the genomic features of Rhizophagus irregularis, R. cerebriforme, R. diaphanum and Gigaspora rosea, and their symbiotic lifestyle signature.</title>
        <authorList>
            <person name="Morin E."/>
            <person name="San Clemente H."/>
            <person name="Chen E.C.H."/>
            <person name="De La Providencia I."/>
            <person name="Hainaut M."/>
            <person name="Kuo A."/>
            <person name="Kohler A."/>
            <person name="Murat C."/>
            <person name="Tang N."/>
            <person name="Roy S."/>
            <person name="Loubradou J."/>
            <person name="Henrissat B."/>
            <person name="Grigoriev I.V."/>
            <person name="Corradi N."/>
            <person name="Roux C."/>
            <person name="Martin F.M."/>
        </authorList>
    </citation>
    <scope>NUCLEOTIDE SEQUENCE [LARGE SCALE GENOMIC DNA]</scope>
    <source>
        <strain evidence="3 4">DAOM 194757</strain>
    </source>
</reference>
<evidence type="ECO:0008006" key="5">
    <source>
        <dbReference type="Google" id="ProtNLM"/>
    </source>
</evidence>
<evidence type="ECO:0000313" key="3">
    <source>
        <dbReference type="EMBL" id="RIB11060.1"/>
    </source>
</evidence>
<keyword evidence="2" id="KW-0732">Signal</keyword>
<feature type="transmembrane region" description="Helical" evidence="1">
    <location>
        <begin position="156"/>
        <end position="175"/>
    </location>
</feature>
<comment type="caution">
    <text evidence="3">The sequence shown here is derived from an EMBL/GenBank/DDBJ whole genome shotgun (WGS) entry which is preliminary data.</text>
</comment>
<feature type="transmembrane region" description="Helical" evidence="1">
    <location>
        <begin position="181"/>
        <end position="198"/>
    </location>
</feature>
<proteinExistence type="predicted"/>
<dbReference type="OrthoDB" id="2327125at2759"/>
<sequence>MNQIFTVLVLFLLLGLLLFSFPKDLGDAPPQAISRLTGYKAWHPKVIGYTFQMSDAMTFLAFLTTGVASYLSLKWTEKLPLNKSYASYLIKNGVKVSTFAFNRMIAYYIAATFIAVTAYMLLDVGKLWSATGIVHNIFEIAVMVTLHFGGKIKSHAVFAWIGVYVLITFSLNMWLKWPQDAAWFKVQGVLFYLGYISLPQYSFYRQSFPRHPLPRHNYFPRQYIPRYFYFPGNKNVGELCWGNFFFGT</sequence>
<gene>
    <name evidence="3" type="ORF">C2G38_136249</name>
</gene>
<protein>
    <recommendedName>
        <fullName evidence="5">Ergosterol biosynthesis ERG4/ERG24</fullName>
    </recommendedName>
</protein>
<feature type="transmembrane region" description="Helical" evidence="1">
    <location>
        <begin position="105"/>
        <end position="122"/>
    </location>
</feature>
<organism evidence="3 4">
    <name type="scientific">Gigaspora rosea</name>
    <dbReference type="NCBI Taxonomy" id="44941"/>
    <lineage>
        <taxon>Eukaryota</taxon>
        <taxon>Fungi</taxon>
        <taxon>Fungi incertae sedis</taxon>
        <taxon>Mucoromycota</taxon>
        <taxon>Glomeromycotina</taxon>
        <taxon>Glomeromycetes</taxon>
        <taxon>Diversisporales</taxon>
        <taxon>Gigasporaceae</taxon>
        <taxon>Gigaspora</taxon>
    </lineage>
</organism>
<name>A0A397ULC7_9GLOM</name>
<accession>A0A397ULC7</accession>
<dbReference type="AlphaFoldDB" id="A0A397ULC7"/>
<dbReference type="EMBL" id="QKWP01001177">
    <property type="protein sequence ID" value="RIB11060.1"/>
    <property type="molecule type" value="Genomic_DNA"/>
</dbReference>
<keyword evidence="4" id="KW-1185">Reference proteome</keyword>
<evidence type="ECO:0000313" key="4">
    <source>
        <dbReference type="Proteomes" id="UP000266673"/>
    </source>
</evidence>
<feature type="chain" id="PRO_5017260348" description="Ergosterol biosynthesis ERG4/ERG24" evidence="2">
    <location>
        <begin position="23"/>
        <end position="248"/>
    </location>
</feature>
<keyword evidence="1" id="KW-1133">Transmembrane helix</keyword>
<feature type="signal peptide" evidence="2">
    <location>
        <begin position="1"/>
        <end position="22"/>
    </location>
</feature>